<dbReference type="Proteomes" id="UP001305414">
    <property type="component" value="Unassembled WGS sequence"/>
</dbReference>
<keyword evidence="10" id="KW-1185">Reference proteome</keyword>
<dbReference type="InterPro" id="IPR050529">
    <property type="entry name" value="CYP450_sterol_14alpha_dmase"/>
</dbReference>
<dbReference type="GO" id="GO:0016705">
    <property type="term" value="F:oxidoreductase activity, acting on paired donors, with incorporation or reduction of molecular oxygen"/>
    <property type="evidence" value="ECO:0007669"/>
    <property type="project" value="InterPro"/>
</dbReference>
<dbReference type="GO" id="GO:0005506">
    <property type="term" value="F:iron ion binding"/>
    <property type="evidence" value="ECO:0007669"/>
    <property type="project" value="InterPro"/>
</dbReference>
<keyword evidence="8" id="KW-0812">Transmembrane</keyword>
<gene>
    <name evidence="9" type="ORF">RRF57_007335</name>
</gene>
<evidence type="ECO:0008006" key="11">
    <source>
        <dbReference type="Google" id="ProtNLM"/>
    </source>
</evidence>
<comment type="similarity">
    <text evidence="2">Belongs to the cytochrome P450 family.</text>
</comment>
<evidence type="ECO:0000256" key="6">
    <source>
        <dbReference type="ARBA" id="ARBA00023033"/>
    </source>
</evidence>
<feature type="transmembrane region" description="Helical" evidence="8">
    <location>
        <begin position="32"/>
        <end position="56"/>
    </location>
</feature>
<evidence type="ECO:0000313" key="9">
    <source>
        <dbReference type="EMBL" id="KAK5631621.1"/>
    </source>
</evidence>
<keyword evidence="3 7" id="KW-0349">Heme</keyword>
<keyword evidence="6" id="KW-0560">Oxidoreductase</keyword>
<evidence type="ECO:0000256" key="5">
    <source>
        <dbReference type="ARBA" id="ARBA00023004"/>
    </source>
</evidence>
<sequence>MTSGTKSTMASQHFDANAATLWFAAAKQHWKLSVGVGMLLIPVITYIITAFISWIGMVNKRHGREPPLNPYWFPFLGNWGSFLLARKSFVNRLYRRVGDTPATIKLGPEKAYLLTNPETYGPILRDTKSCTNKSFAVIIMEQMFGMPKSAMHIYRNDKSGVGAIPFPGSTVPTHLRVWHHHYRTASRYLQGDSLRNLSSQVVKHLSEELATVNPNDPVDSGDWVDIPDFFSWWTHRYFAATITALCGPHLIALNPGFVEDFWEYLNSWPDISKFYPRLLAPKVYGARQRTLDGIKRWHSFAREHSDYRQNGADAPSWDEYWGSVWFKVRQRWGQDTGGMNDDALASEDLFVLTAATANALPMAFWNLIEVYNDPALLARVQDELSNVIIPPNSNEEKLPYHFDINAITSSPLLQSVYAEVLRMRVSLFHNRSPTQGDYSLGEYKFKQGGLVCVSTNIASNHPYAWRNRIDGGRRPLDQFWAERFLVPNPKDNTMKFSTDGLDGAWIPYGGGALMCPGRHLAKQEMMSGVAIFDAYFEMKLLNGVPRMDDQFFGLGAQPPGEQVPVRMRRKSCGNNLNFLSRVSKRTFQKFDWCWPMVSRKLRHASTILRLGLNSKHISKSPILHLIREEGSFIPQSTFW</sequence>
<dbReference type="InterPro" id="IPR036396">
    <property type="entry name" value="Cyt_P450_sf"/>
</dbReference>
<organism evidence="9 10">
    <name type="scientific">Xylaria bambusicola</name>
    <dbReference type="NCBI Taxonomy" id="326684"/>
    <lineage>
        <taxon>Eukaryota</taxon>
        <taxon>Fungi</taxon>
        <taxon>Dikarya</taxon>
        <taxon>Ascomycota</taxon>
        <taxon>Pezizomycotina</taxon>
        <taxon>Sordariomycetes</taxon>
        <taxon>Xylariomycetidae</taxon>
        <taxon>Xylariales</taxon>
        <taxon>Xylariaceae</taxon>
        <taxon>Xylaria</taxon>
    </lineage>
</organism>
<dbReference type="CDD" id="cd11040">
    <property type="entry name" value="CYP7_CYP8-like"/>
    <property type="match status" value="1"/>
</dbReference>
<name>A0AAN7URT5_9PEZI</name>
<proteinExistence type="inferred from homology"/>
<dbReference type="Gene3D" id="1.10.630.10">
    <property type="entry name" value="Cytochrome P450"/>
    <property type="match status" value="1"/>
</dbReference>
<dbReference type="PRINTS" id="PR00465">
    <property type="entry name" value="EP450IV"/>
</dbReference>
<dbReference type="GO" id="GO:0008395">
    <property type="term" value="F:steroid hydroxylase activity"/>
    <property type="evidence" value="ECO:0007669"/>
    <property type="project" value="TreeGrafter"/>
</dbReference>
<dbReference type="Pfam" id="PF00067">
    <property type="entry name" value="p450"/>
    <property type="match status" value="1"/>
</dbReference>
<dbReference type="PANTHER" id="PTHR24304">
    <property type="entry name" value="CYTOCHROME P450 FAMILY 7"/>
    <property type="match status" value="1"/>
</dbReference>
<dbReference type="InterPro" id="IPR002403">
    <property type="entry name" value="Cyt_P450_E_grp-IV"/>
</dbReference>
<dbReference type="SUPFAM" id="SSF48264">
    <property type="entry name" value="Cytochrome P450"/>
    <property type="match status" value="1"/>
</dbReference>
<evidence type="ECO:0000256" key="4">
    <source>
        <dbReference type="ARBA" id="ARBA00022723"/>
    </source>
</evidence>
<evidence type="ECO:0000256" key="2">
    <source>
        <dbReference type="ARBA" id="ARBA00010617"/>
    </source>
</evidence>
<keyword evidence="5 7" id="KW-0408">Iron</keyword>
<dbReference type="AlphaFoldDB" id="A0AAN7URT5"/>
<evidence type="ECO:0000256" key="1">
    <source>
        <dbReference type="ARBA" id="ARBA00001971"/>
    </source>
</evidence>
<reference evidence="9 10" key="1">
    <citation type="submission" date="2023-10" db="EMBL/GenBank/DDBJ databases">
        <title>Draft genome sequence of Xylaria bambusicola isolate GMP-LS, the root and basal stem rot pathogen of sugarcane in Indonesia.</title>
        <authorList>
            <person name="Selvaraj P."/>
            <person name="Muralishankar V."/>
            <person name="Muruganantham S."/>
            <person name="Sp S."/>
            <person name="Haryani S."/>
            <person name="Lau K.J.X."/>
            <person name="Naqvi N.I."/>
        </authorList>
    </citation>
    <scope>NUCLEOTIDE SEQUENCE [LARGE SCALE GENOMIC DNA]</scope>
    <source>
        <strain evidence="9">GMP-LS</strain>
    </source>
</reference>
<comment type="caution">
    <text evidence="9">The sequence shown here is derived from an EMBL/GenBank/DDBJ whole genome shotgun (WGS) entry which is preliminary data.</text>
</comment>
<evidence type="ECO:0000256" key="8">
    <source>
        <dbReference type="SAM" id="Phobius"/>
    </source>
</evidence>
<dbReference type="EMBL" id="JAWHQM010000020">
    <property type="protein sequence ID" value="KAK5631621.1"/>
    <property type="molecule type" value="Genomic_DNA"/>
</dbReference>
<keyword evidence="8" id="KW-0472">Membrane</keyword>
<protein>
    <recommendedName>
        <fullName evidence="11">Cytochrome P450</fullName>
    </recommendedName>
</protein>
<dbReference type="PANTHER" id="PTHR24304:SF2">
    <property type="entry name" value="24-HYDROXYCHOLESTEROL 7-ALPHA-HYDROXYLASE"/>
    <property type="match status" value="1"/>
</dbReference>
<comment type="cofactor">
    <cofactor evidence="1 7">
        <name>heme</name>
        <dbReference type="ChEBI" id="CHEBI:30413"/>
    </cofactor>
</comment>
<keyword evidence="8" id="KW-1133">Transmembrane helix</keyword>
<evidence type="ECO:0000313" key="10">
    <source>
        <dbReference type="Proteomes" id="UP001305414"/>
    </source>
</evidence>
<dbReference type="InterPro" id="IPR001128">
    <property type="entry name" value="Cyt_P450"/>
</dbReference>
<keyword evidence="6" id="KW-0503">Monooxygenase</keyword>
<feature type="binding site" description="axial binding residue" evidence="7">
    <location>
        <position position="515"/>
    </location>
    <ligand>
        <name>heme</name>
        <dbReference type="ChEBI" id="CHEBI:30413"/>
    </ligand>
    <ligandPart>
        <name>Fe</name>
        <dbReference type="ChEBI" id="CHEBI:18248"/>
    </ligandPart>
</feature>
<evidence type="ECO:0000256" key="7">
    <source>
        <dbReference type="PIRSR" id="PIRSR602403-1"/>
    </source>
</evidence>
<dbReference type="GO" id="GO:0020037">
    <property type="term" value="F:heme binding"/>
    <property type="evidence" value="ECO:0007669"/>
    <property type="project" value="InterPro"/>
</dbReference>
<accession>A0AAN7URT5</accession>
<evidence type="ECO:0000256" key="3">
    <source>
        <dbReference type="ARBA" id="ARBA00022617"/>
    </source>
</evidence>
<keyword evidence="4 7" id="KW-0479">Metal-binding</keyword>